<dbReference type="AlphaFoldDB" id="A0A6J4TMW1"/>
<comment type="similarity">
    <text evidence="1">Belongs to the glycosyl hydrolase 13 family.</text>
</comment>
<organism evidence="3">
    <name type="scientific">uncultured Solirubrobacteraceae bacterium</name>
    <dbReference type="NCBI Taxonomy" id="1162706"/>
    <lineage>
        <taxon>Bacteria</taxon>
        <taxon>Bacillati</taxon>
        <taxon>Actinomycetota</taxon>
        <taxon>Thermoleophilia</taxon>
        <taxon>Solirubrobacterales</taxon>
        <taxon>Solirubrobacteraceae</taxon>
        <taxon>environmental samples</taxon>
    </lineage>
</organism>
<gene>
    <name evidence="3" type="ORF">AVDCRST_MAG85-3272</name>
</gene>
<evidence type="ECO:0000259" key="2">
    <source>
        <dbReference type="SMART" id="SM00642"/>
    </source>
</evidence>
<name>A0A6J4TMW1_9ACTN</name>
<evidence type="ECO:0000313" key="3">
    <source>
        <dbReference type="EMBL" id="CAA9526410.1"/>
    </source>
</evidence>
<reference evidence="3" key="1">
    <citation type="submission" date="2020-02" db="EMBL/GenBank/DDBJ databases">
        <authorList>
            <person name="Meier V. D."/>
        </authorList>
    </citation>
    <scope>NUCLEOTIDE SEQUENCE</scope>
    <source>
        <strain evidence="3">AVDCRST_MAG85</strain>
    </source>
</reference>
<dbReference type="InterPro" id="IPR045857">
    <property type="entry name" value="O16G_dom_2"/>
</dbReference>
<dbReference type="GO" id="GO:0004558">
    <property type="term" value="F:alpha-1,4-glucosidase activity"/>
    <property type="evidence" value="ECO:0007669"/>
    <property type="project" value="UniProtKB-EC"/>
</dbReference>
<keyword evidence="3" id="KW-0378">Hydrolase</keyword>
<keyword evidence="3" id="KW-0326">Glycosidase</keyword>
<dbReference type="Gene3D" id="3.90.400.10">
    <property type="entry name" value="Oligo-1,6-glucosidase, Domain 2"/>
    <property type="match status" value="1"/>
</dbReference>
<dbReference type="SUPFAM" id="SSF51445">
    <property type="entry name" value="(Trans)glycosidases"/>
    <property type="match status" value="1"/>
</dbReference>
<dbReference type="EC" id="3.2.1.20" evidence="3"/>
<dbReference type="EMBL" id="CADCVT010000360">
    <property type="protein sequence ID" value="CAA9526410.1"/>
    <property type="molecule type" value="Genomic_DNA"/>
</dbReference>
<dbReference type="InterPro" id="IPR017853">
    <property type="entry name" value="GH"/>
</dbReference>
<dbReference type="Pfam" id="PF00128">
    <property type="entry name" value="Alpha-amylase"/>
    <property type="match status" value="1"/>
</dbReference>
<dbReference type="GO" id="GO:0009313">
    <property type="term" value="P:oligosaccharide catabolic process"/>
    <property type="evidence" value="ECO:0007669"/>
    <property type="project" value="TreeGrafter"/>
</dbReference>
<sequence>MSEPEWWRDAVVYQIYPRSFQDSDGDGTGDLQGIRSRLDHIVTLGADALWLSPIYPSPMADGGYDVADYAGVDPMFGDLAQFDLLVGAAHARGLKVLMDIVPCHTSIEHPWFTERPDWYVWSDRDGPRNNWRATFGGPAWSRDPHGRGWYLHSFYPEQPDLNWRNPEVREAMAGVLRFWRERGVDGFRLDAIDRLLKDPEMRDDPVATVPPPLPEANEEYAGLQHVHSRNAPDIGIALAALREGAGDAFLVGEVYLPSAELAPYLEHLEVAFSFELFHASWDATAVPAAVAAAVGLDVAWVLSNHDFPRLPDRVGEVNARAAAMLALTLPGPVFVYQGDEIAMAGGADGTPPDDRAGRDPFRTPMCWDADAPHGGFSDATPWLPAACPPGGGVAQQDAEPTSALHLYRDLVALRRSLGPGLELVDAADGVIAFRRGDDHLVALNLSSEERPAPAAGAVVRHTHGATGQAPQTLSGGEGFVATLRG</sequence>
<protein>
    <submittedName>
        <fullName evidence="3">GH13_23 / GH13_30 / GH13_17 / GH13 / GH13_ 31 / GH13_40 / GH13_36 / GH13_29 / GH13_16 / GH13 _35 / GH13_20 / GH13_4 / GH13_2 / GH13_1 / GH13 _34 / GH13_21 / GH13_19 / GH13_37</fullName>
        <ecNumber evidence="3">3.2.1.20</ecNumber>
    </submittedName>
</protein>
<dbReference type="PANTHER" id="PTHR10357:SF179">
    <property type="entry name" value="NEUTRAL AND BASIC AMINO ACID TRANSPORT PROTEIN RBAT"/>
    <property type="match status" value="1"/>
</dbReference>
<dbReference type="Gene3D" id="3.20.20.80">
    <property type="entry name" value="Glycosidases"/>
    <property type="match status" value="1"/>
</dbReference>
<dbReference type="PANTHER" id="PTHR10357">
    <property type="entry name" value="ALPHA-AMYLASE FAMILY MEMBER"/>
    <property type="match status" value="1"/>
</dbReference>
<feature type="domain" description="Glycosyl hydrolase family 13 catalytic" evidence="2">
    <location>
        <begin position="14"/>
        <end position="362"/>
    </location>
</feature>
<dbReference type="InterPro" id="IPR006047">
    <property type="entry name" value="GH13_cat_dom"/>
</dbReference>
<evidence type="ECO:0000256" key="1">
    <source>
        <dbReference type="ARBA" id="ARBA00008061"/>
    </source>
</evidence>
<proteinExistence type="inferred from homology"/>
<dbReference type="SMART" id="SM00642">
    <property type="entry name" value="Aamy"/>
    <property type="match status" value="1"/>
</dbReference>
<dbReference type="GO" id="GO:0004556">
    <property type="term" value="F:alpha-amylase activity"/>
    <property type="evidence" value="ECO:0007669"/>
    <property type="project" value="TreeGrafter"/>
</dbReference>
<accession>A0A6J4TMW1</accession>